<dbReference type="GO" id="GO:0009279">
    <property type="term" value="C:cell outer membrane"/>
    <property type="evidence" value="ECO:0007669"/>
    <property type="project" value="TreeGrafter"/>
</dbReference>
<dbReference type="GO" id="GO:0015288">
    <property type="term" value="F:porin activity"/>
    <property type="evidence" value="ECO:0007669"/>
    <property type="project" value="TreeGrafter"/>
</dbReference>
<dbReference type="Gene3D" id="2.40.160.40">
    <property type="entry name" value="monomeric porin ompg"/>
    <property type="match status" value="1"/>
</dbReference>
<organism evidence="3 4">
    <name type="scientific">Vibrio agarilyticus</name>
    <dbReference type="NCBI Taxonomy" id="2726741"/>
    <lineage>
        <taxon>Bacteria</taxon>
        <taxon>Pseudomonadati</taxon>
        <taxon>Pseudomonadota</taxon>
        <taxon>Gammaproteobacteria</taxon>
        <taxon>Vibrionales</taxon>
        <taxon>Vibrionaceae</taxon>
        <taxon>Vibrio</taxon>
    </lineage>
</organism>
<reference evidence="3 4" key="1">
    <citation type="submission" date="2020-04" db="EMBL/GenBank/DDBJ databases">
        <title>Vibrio sp. SM6, a novel species isolated from seawater.</title>
        <authorList>
            <person name="Wang X."/>
        </authorList>
    </citation>
    <scope>NUCLEOTIDE SEQUENCE [LARGE SCALE GENOMIC DNA]</scope>
    <source>
        <strain evidence="3 4">SM6</strain>
    </source>
</reference>
<evidence type="ECO:0000313" key="3">
    <source>
        <dbReference type="EMBL" id="NLS13767.1"/>
    </source>
</evidence>
<name>A0A7X8TRR1_9VIBR</name>
<comment type="caution">
    <text evidence="3">The sequence shown here is derived from an EMBL/GenBank/DDBJ whole genome shotgun (WGS) entry which is preliminary data.</text>
</comment>
<dbReference type="InterPro" id="IPR053713">
    <property type="entry name" value="Bact_OM_Channel_sf"/>
</dbReference>
<dbReference type="RefSeq" id="WP_168836865.1">
    <property type="nucleotide sequence ID" value="NZ_JABAIK010000012.1"/>
</dbReference>
<keyword evidence="4" id="KW-1185">Reference proteome</keyword>
<evidence type="ECO:0000256" key="2">
    <source>
        <dbReference type="SAM" id="SignalP"/>
    </source>
</evidence>
<accession>A0A7X8TRR1</accession>
<dbReference type="PANTHER" id="PTHR38105:SF5">
    <property type="entry name" value="OUTER MEMBRANE PROTEIN"/>
    <property type="match status" value="1"/>
</dbReference>
<proteinExistence type="predicted"/>
<dbReference type="EMBL" id="JABAIK010000012">
    <property type="protein sequence ID" value="NLS13767.1"/>
    <property type="molecule type" value="Genomic_DNA"/>
</dbReference>
<dbReference type="Proteomes" id="UP000535589">
    <property type="component" value="Unassembled WGS sequence"/>
</dbReference>
<dbReference type="InterPro" id="IPR009331">
    <property type="entry name" value="Oligogalacturonate-sp_porin"/>
</dbReference>
<feature type="signal peptide" evidence="2">
    <location>
        <begin position="1"/>
        <end position="19"/>
    </location>
</feature>
<evidence type="ECO:0000313" key="4">
    <source>
        <dbReference type="Proteomes" id="UP000535589"/>
    </source>
</evidence>
<dbReference type="PANTHER" id="PTHR38105">
    <property type="entry name" value="OUTER MEMBRANE PROTEIN-RELATED-RELATED"/>
    <property type="match status" value="1"/>
</dbReference>
<evidence type="ECO:0000256" key="1">
    <source>
        <dbReference type="ARBA" id="ARBA00022729"/>
    </source>
</evidence>
<gene>
    <name evidence="3" type="ORF">HGP28_12785</name>
</gene>
<dbReference type="GO" id="GO:0015772">
    <property type="term" value="P:oligosaccharide transport"/>
    <property type="evidence" value="ECO:0007669"/>
    <property type="project" value="TreeGrafter"/>
</dbReference>
<keyword evidence="1 2" id="KW-0732">Signal</keyword>
<feature type="chain" id="PRO_5031483869" evidence="2">
    <location>
        <begin position="20"/>
        <end position="270"/>
    </location>
</feature>
<dbReference type="AlphaFoldDB" id="A0A7X8TRR1"/>
<dbReference type="Pfam" id="PF06178">
    <property type="entry name" value="KdgM"/>
    <property type="match status" value="1"/>
</dbReference>
<dbReference type="SUPFAM" id="SSF56935">
    <property type="entry name" value="Porins"/>
    <property type="match status" value="1"/>
</dbReference>
<sequence length="270" mass="31380">MKKMNLLAIAVATSLTAGAATGAAIDFRHEWRDSVEYNNNDGSEKSKDVRQSSRVKISDSWKYDKQVKFNAGLEVKFQDKKDTSKFLSDPYIYETELDLGSQYTIDKNWYIQIGMPIAFAFENPDSSKDHTLKKVTYKPQFRVGYKADMGLTTALRYRHEFADFRNYQTYGDKNVYGDRQSNPQKYKVTLTGSYKIESLPKLSLAYEANYVKSLDNVLQYNDKDWEWDLGFKTGYKFGSWQPFAEIWTVDLGSTTDEREMKYRLGIKYSF</sequence>
<protein>
    <submittedName>
        <fullName evidence="3">Porin</fullName>
    </submittedName>
</protein>